<dbReference type="PIRSF" id="PIRSF006305">
    <property type="entry name" value="Maf"/>
    <property type="match status" value="1"/>
</dbReference>
<gene>
    <name evidence="5" type="ORF">ACFSCT_02260</name>
</gene>
<dbReference type="CDD" id="cd00555">
    <property type="entry name" value="Maf"/>
    <property type="match status" value="1"/>
</dbReference>
<dbReference type="PANTHER" id="PTHR43213">
    <property type="entry name" value="BIFUNCTIONAL DTTP/UTP PYROPHOSPHATASE/METHYLTRANSFERASE PROTEIN-RELATED"/>
    <property type="match status" value="1"/>
</dbReference>
<dbReference type="HAMAP" id="MF_00528">
    <property type="entry name" value="Maf"/>
    <property type="match status" value="1"/>
</dbReference>
<proteinExistence type="inferred from homology"/>
<sequence length="212" mass="23329">MRLDANSIQKGFAIPPHTYPQIVLASGSQARQRLLSDAGIRFTVDPADIDESAAAAPFQDDPDRMAAALAKAKATHVWRRNPRAAVLGADQVLAVDSRILSKPRSPAEAREHLRLLSGRSHRLISAATVVQDGRTAWHGADSAVLTMHDLDAAEIDRYVDAYWDKIRHCVGCYRIEAEGARLFSGVDGDHFTIQGFPLIAFLNHLRKMQSLE</sequence>
<keyword evidence="3 4" id="KW-0546">Nucleotide metabolism</keyword>
<feature type="active site" description="Proton acceptor" evidence="4">
    <location>
        <position position="90"/>
    </location>
</feature>
<dbReference type="Gene3D" id="3.90.950.10">
    <property type="match status" value="1"/>
</dbReference>
<dbReference type="RefSeq" id="WP_379139796.1">
    <property type="nucleotide sequence ID" value="NZ_JBHUEN010000006.1"/>
</dbReference>
<dbReference type="PANTHER" id="PTHR43213:SF5">
    <property type="entry name" value="BIFUNCTIONAL DTTP_UTP PYROPHOSPHATASE_METHYLTRANSFERASE PROTEIN-RELATED"/>
    <property type="match status" value="1"/>
</dbReference>
<dbReference type="SUPFAM" id="SSF52972">
    <property type="entry name" value="ITPase-like"/>
    <property type="match status" value="1"/>
</dbReference>
<comment type="cofactor">
    <cofactor evidence="1 4">
        <name>a divalent metal cation</name>
        <dbReference type="ChEBI" id="CHEBI:60240"/>
    </cofactor>
</comment>
<comment type="subcellular location">
    <subcellularLocation>
        <location evidence="4">Cytoplasm</location>
    </subcellularLocation>
</comment>
<evidence type="ECO:0000256" key="2">
    <source>
        <dbReference type="ARBA" id="ARBA00022801"/>
    </source>
</evidence>
<dbReference type="EMBL" id="JBHUEN010000006">
    <property type="protein sequence ID" value="MFD1880537.1"/>
    <property type="molecule type" value="Genomic_DNA"/>
</dbReference>
<comment type="caution">
    <text evidence="5">The sequence shown here is derived from an EMBL/GenBank/DDBJ whole genome shotgun (WGS) entry which is preliminary data.</text>
</comment>
<evidence type="ECO:0000313" key="5">
    <source>
        <dbReference type="EMBL" id="MFD1880537.1"/>
    </source>
</evidence>
<evidence type="ECO:0000256" key="1">
    <source>
        <dbReference type="ARBA" id="ARBA00001968"/>
    </source>
</evidence>
<keyword evidence="6" id="KW-1185">Reference proteome</keyword>
<dbReference type="EC" id="3.6.1.9" evidence="4"/>
<comment type="catalytic activity">
    <reaction evidence="4">
        <text>a ribonucleoside 5'-triphosphate + H2O = a ribonucleoside 5'-phosphate + diphosphate + H(+)</text>
        <dbReference type="Rhea" id="RHEA:23996"/>
        <dbReference type="ChEBI" id="CHEBI:15377"/>
        <dbReference type="ChEBI" id="CHEBI:15378"/>
        <dbReference type="ChEBI" id="CHEBI:33019"/>
        <dbReference type="ChEBI" id="CHEBI:58043"/>
        <dbReference type="ChEBI" id="CHEBI:61557"/>
        <dbReference type="EC" id="3.6.1.9"/>
    </reaction>
</comment>
<evidence type="ECO:0000256" key="3">
    <source>
        <dbReference type="ARBA" id="ARBA00023080"/>
    </source>
</evidence>
<name>A0ABW4R2U7_9RHOB</name>
<dbReference type="InterPro" id="IPR003697">
    <property type="entry name" value="Maf-like"/>
</dbReference>
<dbReference type="InterPro" id="IPR029001">
    <property type="entry name" value="ITPase-like_fam"/>
</dbReference>
<organism evidence="5 6">
    <name type="scientific">Paracoccus pacificus</name>
    <dbReference type="NCBI Taxonomy" id="1463598"/>
    <lineage>
        <taxon>Bacteria</taxon>
        <taxon>Pseudomonadati</taxon>
        <taxon>Pseudomonadota</taxon>
        <taxon>Alphaproteobacteria</taxon>
        <taxon>Rhodobacterales</taxon>
        <taxon>Paracoccaceae</taxon>
        <taxon>Paracoccus</taxon>
    </lineage>
</organism>
<comment type="catalytic activity">
    <reaction evidence="4">
        <text>a 2'-deoxyribonucleoside 5'-triphosphate + H2O = a 2'-deoxyribonucleoside 5'-phosphate + diphosphate + H(+)</text>
        <dbReference type="Rhea" id="RHEA:44644"/>
        <dbReference type="ChEBI" id="CHEBI:15377"/>
        <dbReference type="ChEBI" id="CHEBI:15378"/>
        <dbReference type="ChEBI" id="CHEBI:33019"/>
        <dbReference type="ChEBI" id="CHEBI:61560"/>
        <dbReference type="ChEBI" id="CHEBI:65317"/>
        <dbReference type="EC" id="3.6.1.9"/>
    </reaction>
</comment>
<comment type="function">
    <text evidence="4">Nucleoside triphosphate pyrophosphatase. May have a dual role in cell division arrest and in preventing the incorporation of modified nucleotides into cellular nucleic acids.</text>
</comment>
<protein>
    <recommendedName>
        <fullName evidence="4">Nucleoside triphosphate pyrophosphatase</fullName>
        <ecNumber evidence="4">3.6.1.9</ecNumber>
    </recommendedName>
    <alternativeName>
        <fullName evidence="4">Nucleotide pyrophosphatase</fullName>
        <shortName evidence="4">Nucleotide PPase</shortName>
    </alternativeName>
</protein>
<comment type="similarity">
    <text evidence="4">Belongs to the Maf family.</text>
</comment>
<keyword evidence="2 4" id="KW-0378">Hydrolase</keyword>
<accession>A0ABW4R2U7</accession>
<dbReference type="GO" id="GO:0016787">
    <property type="term" value="F:hydrolase activity"/>
    <property type="evidence" value="ECO:0007669"/>
    <property type="project" value="UniProtKB-KW"/>
</dbReference>
<comment type="caution">
    <text evidence="4">Lacks conserved residue(s) required for the propagation of feature annotation.</text>
</comment>
<evidence type="ECO:0000256" key="4">
    <source>
        <dbReference type="HAMAP-Rule" id="MF_00528"/>
    </source>
</evidence>
<reference evidence="6" key="1">
    <citation type="journal article" date="2019" name="Int. J. Syst. Evol. Microbiol.">
        <title>The Global Catalogue of Microorganisms (GCM) 10K type strain sequencing project: providing services to taxonomists for standard genome sequencing and annotation.</title>
        <authorList>
            <consortium name="The Broad Institute Genomics Platform"/>
            <consortium name="The Broad Institute Genome Sequencing Center for Infectious Disease"/>
            <person name="Wu L."/>
            <person name="Ma J."/>
        </authorList>
    </citation>
    <scope>NUCLEOTIDE SEQUENCE [LARGE SCALE GENOMIC DNA]</scope>
    <source>
        <strain evidence="6">CCUG 56029</strain>
    </source>
</reference>
<keyword evidence="4" id="KW-0963">Cytoplasm</keyword>
<evidence type="ECO:0000313" key="6">
    <source>
        <dbReference type="Proteomes" id="UP001597213"/>
    </source>
</evidence>
<dbReference type="Proteomes" id="UP001597213">
    <property type="component" value="Unassembled WGS sequence"/>
</dbReference>
<dbReference type="Pfam" id="PF02545">
    <property type="entry name" value="Maf"/>
    <property type="match status" value="1"/>
</dbReference>